<evidence type="ECO:0000256" key="10">
    <source>
        <dbReference type="PROSITE-ProRule" id="PRU01024"/>
    </source>
</evidence>
<dbReference type="Proteomes" id="UP000809621">
    <property type="component" value="Unassembled WGS sequence"/>
</dbReference>
<keyword evidence="6 9" id="KW-0479">Metal-binding</keyword>
<evidence type="ECO:0000256" key="4">
    <source>
        <dbReference type="ARBA" id="ARBA00022679"/>
    </source>
</evidence>
<feature type="binding site" evidence="9">
    <location>
        <position position="349"/>
    </location>
    <ligand>
        <name>S-adenosyl-L-methionine</name>
        <dbReference type="ChEBI" id="CHEBI:59789"/>
    </ligand>
</feature>
<dbReference type="RefSeq" id="WP_205159395.1">
    <property type="nucleotide sequence ID" value="NZ_JAFEUM010000007.1"/>
</dbReference>
<dbReference type="EMBL" id="JAFEUM010000007">
    <property type="protein sequence ID" value="MBM7037895.1"/>
    <property type="molecule type" value="Genomic_DNA"/>
</dbReference>
<feature type="domain" description="TRAM" evidence="12">
    <location>
        <begin position="11"/>
        <end position="69"/>
    </location>
</feature>
<feature type="active site" description="Nucleophile" evidence="9 10">
    <location>
        <position position="401"/>
    </location>
</feature>
<proteinExistence type="inferred from homology"/>
<evidence type="ECO:0000259" key="12">
    <source>
        <dbReference type="PROSITE" id="PS50926"/>
    </source>
</evidence>
<dbReference type="PROSITE" id="PS51687">
    <property type="entry name" value="SAM_MT_RNA_M5U"/>
    <property type="match status" value="1"/>
</dbReference>
<dbReference type="InterPro" id="IPR030391">
    <property type="entry name" value="MeTrfase_TrmA_CS"/>
</dbReference>
<dbReference type="NCBIfam" id="NF009639">
    <property type="entry name" value="PRK13168.1"/>
    <property type="match status" value="1"/>
</dbReference>
<dbReference type="GO" id="GO:0008168">
    <property type="term" value="F:methyltransferase activity"/>
    <property type="evidence" value="ECO:0007669"/>
    <property type="project" value="UniProtKB-KW"/>
</dbReference>
<feature type="binding site" evidence="9">
    <location>
        <position position="91"/>
    </location>
    <ligand>
        <name>[4Fe-4S] cluster</name>
        <dbReference type="ChEBI" id="CHEBI:49883"/>
    </ligand>
</feature>
<dbReference type="Gene3D" id="3.40.50.150">
    <property type="entry name" value="Vaccinia Virus protein VP39"/>
    <property type="match status" value="1"/>
</dbReference>
<accession>A0ABS2HK75</accession>
<dbReference type="InterPro" id="IPR002792">
    <property type="entry name" value="TRAM_dom"/>
</dbReference>
<feature type="binding site" evidence="9 10">
    <location>
        <position position="272"/>
    </location>
    <ligand>
        <name>S-adenosyl-L-methionine</name>
        <dbReference type="ChEBI" id="CHEBI:59789"/>
    </ligand>
</feature>
<comment type="similarity">
    <text evidence="9">Belongs to the class I-like SAM-binding methyltransferase superfamily. RNA M5U methyltransferase family. RlmD subfamily.</text>
</comment>
<dbReference type="Gene3D" id="2.40.50.1070">
    <property type="match status" value="1"/>
</dbReference>
<dbReference type="PROSITE" id="PS50926">
    <property type="entry name" value="TRAM"/>
    <property type="match status" value="1"/>
</dbReference>
<feature type="binding site" evidence="9">
    <location>
        <position position="88"/>
    </location>
    <ligand>
        <name>[4Fe-4S] cluster</name>
        <dbReference type="ChEBI" id="CHEBI:49883"/>
    </ligand>
</feature>
<evidence type="ECO:0000256" key="2">
    <source>
        <dbReference type="ARBA" id="ARBA00022552"/>
    </source>
</evidence>
<reference evidence="13 14" key="1">
    <citation type="submission" date="2021-02" db="EMBL/GenBank/DDBJ databases">
        <authorList>
            <person name="Park J.-S."/>
        </authorList>
    </citation>
    <scope>NUCLEOTIDE SEQUENCE [LARGE SCALE GENOMIC DNA]</scope>
    <source>
        <strain evidence="13 14">188UL20-2</strain>
    </source>
</reference>
<evidence type="ECO:0000256" key="11">
    <source>
        <dbReference type="PROSITE-ProRule" id="PRU10015"/>
    </source>
</evidence>
<dbReference type="Gene3D" id="2.40.50.140">
    <property type="entry name" value="Nucleic acid-binding proteins"/>
    <property type="match status" value="1"/>
</dbReference>
<evidence type="ECO:0000256" key="7">
    <source>
        <dbReference type="ARBA" id="ARBA00023004"/>
    </source>
</evidence>
<feature type="active site" evidence="11">
    <location>
        <position position="401"/>
    </location>
</feature>
<keyword evidence="1 9" id="KW-0004">4Fe-4S</keyword>
<dbReference type="InterPro" id="IPR001566">
    <property type="entry name" value="23S_rRNA_MeTrfase_RlmD"/>
</dbReference>
<comment type="function">
    <text evidence="9">Catalyzes the formation of 5-methyl-uridine at position 1939 (m5U1939) in 23S rRNA.</text>
</comment>
<dbReference type="PANTHER" id="PTHR11061:SF49">
    <property type="entry name" value="23S RRNA (URACIL(1939)-C(5))-METHYLTRANSFERASE RLMD"/>
    <property type="match status" value="1"/>
</dbReference>
<keyword evidence="8 9" id="KW-0411">Iron-sulfur</keyword>
<feature type="binding site" evidence="9 10">
    <location>
        <position position="375"/>
    </location>
    <ligand>
        <name>S-adenosyl-L-methionine</name>
        <dbReference type="ChEBI" id="CHEBI:59789"/>
    </ligand>
</feature>
<dbReference type="Pfam" id="PF01938">
    <property type="entry name" value="TRAM"/>
    <property type="match status" value="1"/>
</dbReference>
<keyword evidence="3 9" id="KW-0489">Methyltransferase</keyword>
<keyword evidence="7 9" id="KW-0408">Iron</keyword>
<evidence type="ECO:0000256" key="8">
    <source>
        <dbReference type="ARBA" id="ARBA00023014"/>
    </source>
</evidence>
<evidence type="ECO:0000256" key="9">
    <source>
        <dbReference type="HAMAP-Rule" id="MF_01010"/>
    </source>
</evidence>
<dbReference type="InterPro" id="IPR012340">
    <property type="entry name" value="NA-bd_OB-fold"/>
</dbReference>
<keyword evidence="5 9" id="KW-0949">S-adenosyl-L-methionine</keyword>
<dbReference type="PROSITE" id="PS01230">
    <property type="entry name" value="TRMA_1"/>
    <property type="match status" value="1"/>
</dbReference>
<feature type="binding site" evidence="9">
    <location>
        <position position="169"/>
    </location>
    <ligand>
        <name>[4Fe-4S] cluster</name>
        <dbReference type="ChEBI" id="CHEBI:49883"/>
    </ligand>
</feature>
<dbReference type="NCBIfam" id="TIGR00479">
    <property type="entry name" value="rumA"/>
    <property type="match status" value="1"/>
</dbReference>
<dbReference type="InterPro" id="IPR010280">
    <property type="entry name" value="U5_MeTrfase_fam"/>
</dbReference>
<organism evidence="13 14">
    <name type="scientific">Vibrio ulleungensis</name>
    <dbReference type="NCBI Taxonomy" id="2807619"/>
    <lineage>
        <taxon>Bacteria</taxon>
        <taxon>Pseudomonadati</taxon>
        <taxon>Pseudomonadota</taxon>
        <taxon>Gammaproteobacteria</taxon>
        <taxon>Vibrionales</taxon>
        <taxon>Vibrionaceae</taxon>
        <taxon>Vibrio</taxon>
    </lineage>
</organism>
<dbReference type="Pfam" id="PF05958">
    <property type="entry name" value="tRNA_U5-meth_tr"/>
    <property type="match status" value="1"/>
</dbReference>
<keyword evidence="14" id="KW-1185">Reference proteome</keyword>
<dbReference type="SUPFAM" id="SSF53335">
    <property type="entry name" value="S-adenosyl-L-methionine-dependent methyltransferases"/>
    <property type="match status" value="1"/>
</dbReference>
<name>A0ABS2HK75_9VIBR</name>
<dbReference type="HAMAP" id="MF_01010">
    <property type="entry name" value="23SrRNA_methyltr_RlmD"/>
    <property type="match status" value="1"/>
</dbReference>
<dbReference type="SUPFAM" id="SSF50249">
    <property type="entry name" value="Nucleic acid-binding proteins"/>
    <property type="match status" value="1"/>
</dbReference>
<dbReference type="PANTHER" id="PTHR11061">
    <property type="entry name" value="RNA M5U METHYLTRANSFERASE"/>
    <property type="match status" value="1"/>
</dbReference>
<feature type="binding site" evidence="9">
    <location>
        <position position="82"/>
    </location>
    <ligand>
        <name>[4Fe-4S] cluster</name>
        <dbReference type="ChEBI" id="CHEBI:49883"/>
    </ligand>
</feature>
<dbReference type="GO" id="GO:0032259">
    <property type="term" value="P:methylation"/>
    <property type="evidence" value="ECO:0007669"/>
    <property type="project" value="UniProtKB-KW"/>
</dbReference>
<dbReference type="InterPro" id="IPR029063">
    <property type="entry name" value="SAM-dependent_MTases_sf"/>
</dbReference>
<evidence type="ECO:0000256" key="3">
    <source>
        <dbReference type="ARBA" id="ARBA00022603"/>
    </source>
</evidence>
<feature type="binding site" evidence="9 10">
    <location>
        <position position="322"/>
    </location>
    <ligand>
        <name>S-adenosyl-L-methionine</name>
        <dbReference type="ChEBI" id="CHEBI:59789"/>
    </ligand>
</feature>
<evidence type="ECO:0000256" key="5">
    <source>
        <dbReference type="ARBA" id="ARBA00022691"/>
    </source>
</evidence>
<comment type="catalytic activity">
    <reaction evidence="9">
        <text>uridine(1939) in 23S rRNA + S-adenosyl-L-methionine = 5-methyluridine(1939) in 23S rRNA + S-adenosyl-L-homocysteine + H(+)</text>
        <dbReference type="Rhea" id="RHEA:42908"/>
        <dbReference type="Rhea" id="RHEA-COMP:10278"/>
        <dbReference type="Rhea" id="RHEA-COMP:10279"/>
        <dbReference type="ChEBI" id="CHEBI:15378"/>
        <dbReference type="ChEBI" id="CHEBI:57856"/>
        <dbReference type="ChEBI" id="CHEBI:59789"/>
        <dbReference type="ChEBI" id="CHEBI:65315"/>
        <dbReference type="ChEBI" id="CHEBI:74447"/>
        <dbReference type="EC" id="2.1.1.190"/>
    </reaction>
</comment>
<keyword evidence="4 9" id="KW-0808">Transferase</keyword>
<dbReference type="PROSITE" id="PS01231">
    <property type="entry name" value="TRMA_2"/>
    <property type="match status" value="1"/>
</dbReference>
<evidence type="ECO:0000313" key="14">
    <source>
        <dbReference type="Proteomes" id="UP000809621"/>
    </source>
</evidence>
<feature type="binding site" evidence="9">
    <location>
        <position position="306"/>
    </location>
    <ligand>
        <name>S-adenosyl-L-methionine</name>
        <dbReference type="ChEBI" id="CHEBI:59789"/>
    </ligand>
</feature>
<evidence type="ECO:0000313" key="13">
    <source>
        <dbReference type="EMBL" id="MBM7037895.1"/>
    </source>
</evidence>
<feature type="binding site" evidence="9 10">
    <location>
        <position position="301"/>
    </location>
    <ligand>
        <name>S-adenosyl-L-methionine</name>
        <dbReference type="ChEBI" id="CHEBI:59789"/>
    </ligand>
</feature>
<gene>
    <name evidence="9 13" type="primary">rlmD</name>
    <name evidence="13" type="ORF">JQC93_15945</name>
</gene>
<protein>
    <recommendedName>
        <fullName evidence="9">23S rRNA (uracil(1939)-C(5))-methyltransferase RlmD</fullName>
        <ecNumber evidence="9">2.1.1.190</ecNumber>
    </recommendedName>
    <alternativeName>
        <fullName evidence="9">23S rRNA(m5U1939)-methyltransferase</fullName>
    </alternativeName>
</protein>
<comment type="caution">
    <text evidence="13">The sequence shown here is derived from an EMBL/GenBank/DDBJ whole genome shotgun (WGS) entry which is preliminary data.</text>
</comment>
<evidence type="ECO:0000256" key="6">
    <source>
        <dbReference type="ARBA" id="ARBA00022723"/>
    </source>
</evidence>
<evidence type="ECO:0000256" key="1">
    <source>
        <dbReference type="ARBA" id="ARBA00022485"/>
    </source>
</evidence>
<sequence length="444" mass="49537">MARIFKPSKKTSIDAKHYEINIERLDHQGAGIGYKQKKLVFVEGALPGERVLVQNVEQKSKFARARLIKVLSASESRVDPICPHYHQCGGCNLQHLNAAEQVEMKQQSLTQQMQKFAQVSIAQDAPILSSEIGYRRRVRFSVRKDRKAGTIDFGFREKKSNRIVNVKQCPVLAEPLQLLIAPIREALNNMSRAESVGHIELTQTDSGLTLYLRVTQALTQSDAALWEALCTQHSLTYYLHAGDQQAQRNLGPAPFYTLDTIELDFLPSDFIQVNAQVNKEMVAQALDWLAIHQQDNVLDLFCGMGNFSLPIAKQAHSVIGIEGVPDMVERASDNATKNQLSNARFLHANLEEYRLDKNLTQFGIESGTMTKILLDPARAGAAEIVEQLPALGVEKILYVSCNPTTLSRDSKVLLDNGYVLAKLGIMNMFPHTAHIESMALFEKA</sequence>
<keyword evidence="2 9" id="KW-0698">rRNA processing</keyword>
<dbReference type="InterPro" id="IPR030390">
    <property type="entry name" value="MeTrfase_TrmA_AS"/>
</dbReference>
<dbReference type="CDD" id="cd02440">
    <property type="entry name" value="AdoMet_MTases"/>
    <property type="match status" value="1"/>
</dbReference>
<dbReference type="EC" id="2.1.1.190" evidence="9"/>